<dbReference type="EC" id="2.5.1.17" evidence="6"/>
<evidence type="ECO:0000313" key="8">
    <source>
        <dbReference type="EMBL" id="TGN12395.1"/>
    </source>
</evidence>
<dbReference type="Gene3D" id="1.20.1200.10">
    <property type="entry name" value="Cobalamin adenosyltransferase-like"/>
    <property type="match status" value="1"/>
</dbReference>
<keyword evidence="5 6" id="KW-0067">ATP-binding</keyword>
<reference evidence="8" key="1">
    <citation type="journal article" date="2019" name="PLoS Negl. Trop. Dis.">
        <title>Revisiting the worldwide diversity of Leptospira species in the environment.</title>
        <authorList>
            <person name="Vincent A.T."/>
            <person name="Schiettekatte O."/>
            <person name="Bourhy P."/>
            <person name="Veyrier F.J."/>
            <person name="Picardeau M."/>
        </authorList>
    </citation>
    <scope>NUCLEOTIDE SEQUENCE [LARGE SCALE GENOMIC DNA]</scope>
    <source>
        <strain evidence="8">201601109</strain>
    </source>
</reference>
<dbReference type="InterPro" id="IPR016030">
    <property type="entry name" value="CblAdoTrfase-like"/>
</dbReference>
<comment type="subunit">
    <text evidence="2">Homotrimer.</text>
</comment>
<dbReference type="Proteomes" id="UP000297649">
    <property type="component" value="Unassembled WGS sequence"/>
</dbReference>
<dbReference type="RefSeq" id="WP_135743215.1">
    <property type="nucleotide sequence ID" value="NZ_JAIZBI010000002.1"/>
</dbReference>
<dbReference type="Pfam" id="PF01923">
    <property type="entry name" value="Cob_adeno_trans"/>
    <property type="match status" value="1"/>
</dbReference>
<dbReference type="GO" id="GO:0009236">
    <property type="term" value="P:cobalamin biosynthetic process"/>
    <property type="evidence" value="ECO:0007669"/>
    <property type="project" value="UniProtKB-UniRule"/>
</dbReference>
<keyword evidence="3 6" id="KW-0808">Transferase</keyword>
<dbReference type="PANTHER" id="PTHR12213">
    <property type="entry name" value="CORRINOID ADENOSYLTRANSFERASE"/>
    <property type="match status" value="1"/>
</dbReference>
<comment type="caution">
    <text evidence="8">The sequence shown here is derived from an EMBL/GenBank/DDBJ whole genome shotgun (WGS) entry which is preliminary data.</text>
</comment>
<proteinExistence type="inferred from homology"/>
<dbReference type="SUPFAM" id="SSF89028">
    <property type="entry name" value="Cobalamin adenosyltransferase-like"/>
    <property type="match status" value="1"/>
</dbReference>
<evidence type="ECO:0000259" key="7">
    <source>
        <dbReference type="Pfam" id="PF01923"/>
    </source>
</evidence>
<evidence type="ECO:0000256" key="4">
    <source>
        <dbReference type="ARBA" id="ARBA00022741"/>
    </source>
</evidence>
<protein>
    <recommendedName>
        <fullName evidence="6">Corrinoid adenosyltransferase</fullName>
        <ecNumber evidence="6">2.5.1.17</ecNumber>
    </recommendedName>
    <alternativeName>
        <fullName evidence="6">Cob(II)alamin adenosyltransferase</fullName>
    </alternativeName>
    <alternativeName>
        <fullName evidence="6">Cob(II)yrinic acid a,c-diamide adenosyltransferase</fullName>
    </alternativeName>
    <alternativeName>
        <fullName evidence="6">Cobinamide/cobalamin adenosyltransferase</fullName>
    </alternativeName>
</protein>
<comment type="catalytic activity">
    <reaction evidence="6">
        <text>2 cob(II)yrinate a,c diamide + reduced [electron-transfer flavoprotein] + 2 ATP = 2 adenosylcob(III)yrinate a,c-diamide + 2 triphosphate + oxidized [electron-transfer flavoprotein] + 3 H(+)</text>
        <dbReference type="Rhea" id="RHEA:11528"/>
        <dbReference type="Rhea" id="RHEA-COMP:10685"/>
        <dbReference type="Rhea" id="RHEA-COMP:10686"/>
        <dbReference type="ChEBI" id="CHEBI:15378"/>
        <dbReference type="ChEBI" id="CHEBI:18036"/>
        <dbReference type="ChEBI" id="CHEBI:30616"/>
        <dbReference type="ChEBI" id="CHEBI:57692"/>
        <dbReference type="ChEBI" id="CHEBI:58307"/>
        <dbReference type="ChEBI" id="CHEBI:58503"/>
        <dbReference type="ChEBI" id="CHEBI:58537"/>
        <dbReference type="EC" id="2.5.1.17"/>
    </reaction>
</comment>
<sequence length="190" mass="21365">MKIYTKFGDGGQTYLASGIKVSKTDRRVDLYGSCDELNSTIGLALSFAKDLKLEPTFLNYLKGIQSFLFEIGSELAGYVPKESKEGTVVLRSDVESLEKEIDRLMEVLPEIKFFILPGGSSLASSLHIARTICRRLERDLLVYIESGGEIHTDLRIYLNRLSDYLFVAARFANFSTGNEETIWKSRTKST</sequence>
<accession>A0A6H3NQ83</accession>
<evidence type="ECO:0000256" key="2">
    <source>
        <dbReference type="ARBA" id="ARBA00011233"/>
    </source>
</evidence>
<keyword evidence="6" id="KW-0169">Cobalamin biosynthesis</keyword>
<comment type="catalytic activity">
    <reaction evidence="6">
        <text>2 cob(II)alamin + reduced [electron-transfer flavoprotein] + 2 ATP = 2 adenosylcob(III)alamin + 2 triphosphate + oxidized [electron-transfer flavoprotein] + 3 H(+)</text>
        <dbReference type="Rhea" id="RHEA:28671"/>
        <dbReference type="Rhea" id="RHEA-COMP:10685"/>
        <dbReference type="Rhea" id="RHEA-COMP:10686"/>
        <dbReference type="ChEBI" id="CHEBI:15378"/>
        <dbReference type="ChEBI" id="CHEBI:16304"/>
        <dbReference type="ChEBI" id="CHEBI:18036"/>
        <dbReference type="ChEBI" id="CHEBI:18408"/>
        <dbReference type="ChEBI" id="CHEBI:30616"/>
        <dbReference type="ChEBI" id="CHEBI:57692"/>
        <dbReference type="ChEBI" id="CHEBI:58307"/>
        <dbReference type="EC" id="2.5.1.17"/>
    </reaction>
</comment>
<evidence type="ECO:0000256" key="3">
    <source>
        <dbReference type="ARBA" id="ARBA00022679"/>
    </source>
</evidence>
<comment type="pathway">
    <text evidence="6">Cofactor biosynthesis; adenosylcobalamin biosynthesis; adenosylcobalamin from cob(II)yrinate a,c-diamide: step 2/7.</text>
</comment>
<evidence type="ECO:0000256" key="1">
    <source>
        <dbReference type="ARBA" id="ARBA00007487"/>
    </source>
</evidence>
<comment type="similarity">
    <text evidence="1 6">Belongs to the Cob(I)alamin adenosyltransferase family.</text>
</comment>
<dbReference type="FunFam" id="1.20.1200.10:FF:000001">
    <property type="entry name" value="Cob(I)yrinic acid a,c-diamide adenosyltransferase"/>
    <property type="match status" value="1"/>
</dbReference>
<dbReference type="AlphaFoldDB" id="A0A6H3NQ83"/>
<evidence type="ECO:0000256" key="6">
    <source>
        <dbReference type="RuleBase" id="RU366026"/>
    </source>
</evidence>
<dbReference type="InterPro" id="IPR029499">
    <property type="entry name" value="PduO-typ"/>
</dbReference>
<keyword evidence="9" id="KW-1185">Reference proteome</keyword>
<dbReference type="GO" id="GO:0008817">
    <property type="term" value="F:corrinoid adenosyltransferase activity"/>
    <property type="evidence" value="ECO:0007669"/>
    <property type="project" value="UniProtKB-UniRule"/>
</dbReference>
<dbReference type="UniPathway" id="UPA00148">
    <property type="reaction ID" value="UER00233"/>
</dbReference>
<gene>
    <name evidence="8" type="ORF">EHR08_13540</name>
</gene>
<dbReference type="PANTHER" id="PTHR12213:SF0">
    <property type="entry name" value="CORRINOID ADENOSYLTRANSFERASE MMAB"/>
    <property type="match status" value="1"/>
</dbReference>
<dbReference type="EMBL" id="RQHU01000019">
    <property type="protein sequence ID" value="TGN12395.1"/>
    <property type="molecule type" value="Genomic_DNA"/>
</dbReference>
<organism evidence="8 9">
    <name type="scientific">Leptospira bandrabouensis</name>
    <dbReference type="NCBI Taxonomy" id="2484903"/>
    <lineage>
        <taxon>Bacteria</taxon>
        <taxon>Pseudomonadati</taxon>
        <taxon>Spirochaetota</taxon>
        <taxon>Spirochaetia</taxon>
        <taxon>Leptospirales</taxon>
        <taxon>Leptospiraceae</taxon>
        <taxon>Leptospira</taxon>
    </lineage>
</organism>
<feature type="domain" description="Cobalamin adenosyltransferase-like" evidence="7">
    <location>
        <begin position="3"/>
        <end position="172"/>
    </location>
</feature>
<evidence type="ECO:0000256" key="5">
    <source>
        <dbReference type="ARBA" id="ARBA00022840"/>
    </source>
</evidence>
<keyword evidence="4 6" id="KW-0547">Nucleotide-binding</keyword>
<dbReference type="OrthoDB" id="9778896at2"/>
<dbReference type="GO" id="GO:0005524">
    <property type="term" value="F:ATP binding"/>
    <property type="evidence" value="ECO:0007669"/>
    <property type="project" value="UniProtKB-UniRule"/>
</dbReference>
<evidence type="ECO:0000313" key="9">
    <source>
        <dbReference type="Proteomes" id="UP000297649"/>
    </source>
</evidence>
<dbReference type="InterPro" id="IPR036451">
    <property type="entry name" value="CblAdoTrfase-like_sf"/>
</dbReference>
<name>A0A6H3NQ83_9LEPT</name>
<dbReference type="NCBIfam" id="TIGR00636">
    <property type="entry name" value="PduO_Nterm"/>
    <property type="match status" value="1"/>
</dbReference>